<geneLocation type="plasmid" evidence="1 2">
    <name>unnamed</name>
</geneLocation>
<protein>
    <submittedName>
        <fullName evidence="1">Uncharacterized protein</fullName>
    </submittedName>
</protein>
<gene>
    <name evidence="1" type="ORF">PYH38_005870</name>
</gene>
<organism evidence="1 2">
    <name type="scientific">Sinorhizobium numidicum</name>
    <dbReference type="NCBI Taxonomy" id="680248"/>
    <lineage>
        <taxon>Bacteria</taxon>
        <taxon>Pseudomonadati</taxon>
        <taxon>Pseudomonadota</taxon>
        <taxon>Alphaproteobacteria</taxon>
        <taxon>Hyphomicrobiales</taxon>
        <taxon>Rhizobiaceae</taxon>
        <taxon>Sinorhizobium/Ensifer group</taxon>
        <taxon>Sinorhizobium</taxon>
    </lineage>
</organism>
<keyword evidence="1" id="KW-0614">Plasmid</keyword>
<evidence type="ECO:0000313" key="2">
    <source>
        <dbReference type="Proteomes" id="UP001235547"/>
    </source>
</evidence>
<dbReference type="RefSeq" id="WP_280736399.1">
    <property type="nucleotide sequence ID" value="NZ_CP120372.1"/>
</dbReference>
<reference evidence="1 2" key="1">
    <citation type="submission" date="2023-03" db="EMBL/GenBank/DDBJ databases">
        <authorList>
            <person name="Kaur S."/>
            <person name="Espinosa-Saiz D."/>
            <person name="Velazquez E."/>
            <person name="Menendez E."/>
            <person name="diCenzo G.C."/>
        </authorList>
    </citation>
    <scope>NUCLEOTIDE SEQUENCE [LARGE SCALE GENOMIC DNA]</scope>
    <source>
        <strain evidence="1 2">LMG 27395</strain>
        <plasmid evidence="1 2">unnamed</plasmid>
    </source>
</reference>
<dbReference type="EMBL" id="CP120372">
    <property type="protein sequence ID" value="WEX85485.1"/>
    <property type="molecule type" value="Genomic_DNA"/>
</dbReference>
<accession>A0ABY8D3N4</accession>
<proteinExistence type="predicted"/>
<dbReference type="Proteomes" id="UP001235547">
    <property type="component" value="Plasmid unnamed"/>
</dbReference>
<name>A0ABY8D3N4_9HYPH</name>
<keyword evidence="2" id="KW-1185">Reference proteome</keyword>
<sequence>MSDHERLQRKLRNLQSRALRAHAKGVPVNWTEKLLDYLRSKLALARAGGRRPLPTLWRP</sequence>
<evidence type="ECO:0000313" key="1">
    <source>
        <dbReference type="EMBL" id="WEX85485.1"/>
    </source>
</evidence>